<dbReference type="GO" id="GO:0019243">
    <property type="term" value="P:methylglyoxal catabolic process to D-lactate via S-lactoyl-glutathione"/>
    <property type="evidence" value="ECO:0007669"/>
    <property type="project" value="UniProtKB-UniRule"/>
</dbReference>
<feature type="binding site" evidence="7">
    <location>
        <position position="56"/>
    </location>
    <ligand>
        <name>Zn(2+)</name>
        <dbReference type="ChEBI" id="CHEBI:29105"/>
        <label>1</label>
    </ligand>
</feature>
<feature type="binding site" evidence="7">
    <location>
        <position position="58"/>
    </location>
    <ligand>
        <name>Zn(2+)</name>
        <dbReference type="ChEBI" id="CHEBI:29105"/>
        <label>1</label>
    </ligand>
</feature>
<keyword evidence="10" id="KW-1185">Reference proteome</keyword>
<evidence type="ECO:0000259" key="8">
    <source>
        <dbReference type="SMART" id="SM00849"/>
    </source>
</evidence>
<dbReference type="EC" id="3.1.2.6" evidence="7"/>
<dbReference type="Proteomes" id="UP000182932">
    <property type="component" value="Unassembled WGS sequence"/>
</dbReference>
<dbReference type="PANTHER" id="PTHR43705">
    <property type="entry name" value="HYDROXYACYLGLUTATHIONE HYDROLASE"/>
    <property type="match status" value="1"/>
</dbReference>
<keyword evidence="6 7" id="KW-0862">Zinc</keyword>
<dbReference type="RefSeq" id="WP_048529816.1">
    <property type="nucleotide sequence ID" value="NZ_CATLQZ010000009.1"/>
</dbReference>
<dbReference type="InterPro" id="IPR035680">
    <property type="entry name" value="Clx_II_MBL"/>
</dbReference>
<dbReference type="GeneID" id="80816444"/>
<dbReference type="PANTHER" id="PTHR43705:SF1">
    <property type="entry name" value="HYDROXYACYLGLUTATHIONE HYDROLASE GLOB"/>
    <property type="match status" value="1"/>
</dbReference>
<feature type="domain" description="Metallo-beta-lactamase" evidence="8">
    <location>
        <begin position="13"/>
        <end position="171"/>
    </location>
</feature>
<comment type="similarity">
    <text evidence="3 7">Belongs to the metallo-beta-lactamase superfamily. Glyoxalase II family.</text>
</comment>
<dbReference type="PIRSF" id="PIRSF005457">
    <property type="entry name" value="Glx"/>
    <property type="match status" value="1"/>
</dbReference>
<feature type="binding site" evidence="7">
    <location>
        <position position="133"/>
    </location>
    <ligand>
        <name>Zn(2+)</name>
        <dbReference type="ChEBI" id="CHEBI:29105"/>
        <label>1</label>
    </ligand>
</feature>
<protein>
    <recommendedName>
        <fullName evidence="7">Hydroxyacylglutathione hydrolase</fullName>
        <ecNumber evidence="7">3.1.2.6</ecNumber>
    </recommendedName>
    <alternativeName>
        <fullName evidence="7">Glyoxalase II</fullName>
        <shortName evidence="7">Glx II</shortName>
    </alternativeName>
</protein>
<evidence type="ECO:0000256" key="1">
    <source>
        <dbReference type="ARBA" id="ARBA00001623"/>
    </source>
</evidence>
<gene>
    <name evidence="7" type="primary">gloB</name>
    <name evidence="9" type="ORF">SAMN04487940_101167</name>
</gene>
<dbReference type="Gene3D" id="3.60.15.10">
    <property type="entry name" value="Ribonuclease Z/Hydroxyacylglutathione hydrolase-like"/>
    <property type="match status" value="1"/>
</dbReference>
<dbReference type="InterPro" id="IPR050110">
    <property type="entry name" value="Glyoxalase_II_hydrolase"/>
</dbReference>
<accession>A0A975W6I9</accession>
<feature type="binding site" evidence="7">
    <location>
        <position position="114"/>
    </location>
    <ligand>
        <name>Zn(2+)</name>
        <dbReference type="ChEBI" id="CHEBI:29105"/>
        <label>1</label>
    </ligand>
</feature>
<reference evidence="9 10" key="1">
    <citation type="submission" date="2016-10" db="EMBL/GenBank/DDBJ databases">
        <authorList>
            <person name="Varghese N."/>
            <person name="Submissions S."/>
        </authorList>
    </citation>
    <scope>NUCLEOTIDE SEQUENCE [LARGE SCALE GENOMIC DNA]</scope>
    <source>
        <strain evidence="9 10">FF3</strain>
    </source>
</reference>
<comment type="function">
    <text evidence="7">Thiolesterase that catalyzes the hydrolysis of S-D-lactoyl-glutathione to form glutathione and D-lactic acid.</text>
</comment>
<dbReference type="InterPro" id="IPR036866">
    <property type="entry name" value="RibonucZ/Hydroxyglut_hydro"/>
</dbReference>
<proteinExistence type="inferred from homology"/>
<evidence type="ECO:0000256" key="5">
    <source>
        <dbReference type="ARBA" id="ARBA00022801"/>
    </source>
</evidence>
<evidence type="ECO:0000256" key="7">
    <source>
        <dbReference type="HAMAP-Rule" id="MF_01374"/>
    </source>
</evidence>
<dbReference type="InterPro" id="IPR017782">
    <property type="entry name" value="Hydroxyacylglutathione_Hdrlase"/>
</dbReference>
<keyword evidence="4 7" id="KW-0479">Metal-binding</keyword>
<organism evidence="9 10">
    <name type="scientific">Marinovum algicola</name>
    <dbReference type="NCBI Taxonomy" id="42444"/>
    <lineage>
        <taxon>Bacteria</taxon>
        <taxon>Pseudomonadati</taxon>
        <taxon>Pseudomonadota</taxon>
        <taxon>Alphaproteobacteria</taxon>
        <taxon>Rhodobacterales</taxon>
        <taxon>Roseobacteraceae</taxon>
        <taxon>Marinovum</taxon>
    </lineage>
</organism>
<dbReference type="SUPFAM" id="SSF56281">
    <property type="entry name" value="Metallo-hydrolase/oxidoreductase"/>
    <property type="match status" value="1"/>
</dbReference>
<feature type="binding site" evidence="7">
    <location>
        <position position="61"/>
    </location>
    <ligand>
        <name>Zn(2+)</name>
        <dbReference type="ChEBI" id="CHEBI:29105"/>
        <label>2</label>
    </ligand>
</feature>
<dbReference type="Pfam" id="PF00753">
    <property type="entry name" value="Lactamase_B"/>
    <property type="match status" value="1"/>
</dbReference>
<keyword evidence="5 7" id="KW-0378">Hydrolase</keyword>
<comment type="subunit">
    <text evidence="7">Monomer.</text>
</comment>
<comment type="cofactor">
    <cofactor evidence="7">
        <name>Zn(2+)</name>
        <dbReference type="ChEBI" id="CHEBI:29105"/>
    </cofactor>
    <text evidence="7">Binds 2 Zn(2+) ions per subunit.</text>
</comment>
<dbReference type="GO" id="GO:0046872">
    <property type="term" value="F:metal ion binding"/>
    <property type="evidence" value="ECO:0007669"/>
    <property type="project" value="UniProtKB-KW"/>
</dbReference>
<dbReference type="InterPro" id="IPR032282">
    <property type="entry name" value="HAGH_C"/>
</dbReference>
<comment type="pathway">
    <text evidence="2 7">Secondary metabolite metabolism; methylglyoxal degradation; (R)-lactate from methylglyoxal: step 2/2.</text>
</comment>
<evidence type="ECO:0000256" key="4">
    <source>
        <dbReference type="ARBA" id="ARBA00022723"/>
    </source>
</evidence>
<sequence length="256" mass="27487">MPLELVTIPCLSDNYAYLVHDDKSGETAVFDVPEAGPILETLEARGWRLSHVFLTHHHPDHVQGTADLLAKAPARVIGAAADAHRLPSLDQQVGQGDVVPLGGESVEVIEVPGHTTGHVAYHLPTSAILVTMDSLMHLGCGRLFEGTAAQMFDSLGRMAVLPPETIVCSGHEYAETNVRFALTIEPENSRLISRRDEIAAARAAGRATVPTTLALELDTNPFLRCHIPAVQASVGLADGDPLAVFAEVRKRRDSFS</sequence>
<evidence type="ECO:0000313" key="9">
    <source>
        <dbReference type="EMBL" id="SEI54153.1"/>
    </source>
</evidence>
<feature type="binding site" evidence="7">
    <location>
        <position position="171"/>
    </location>
    <ligand>
        <name>Zn(2+)</name>
        <dbReference type="ChEBI" id="CHEBI:29105"/>
        <label>2</label>
    </ligand>
</feature>
<dbReference type="Pfam" id="PF16123">
    <property type="entry name" value="HAGH_C"/>
    <property type="match status" value="1"/>
</dbReference>
<evidence type="ECO:0000313" key="10">
    <source>
        <dbReference type="Proteomes" id="UP000182932"/>
    </source>
</evidence>
<dbReference type="EMBL" id="FNYY01000001">
    <property type="protein sequence ID" value="SEI54153.1"/>
    <property type="molecule type" value="Genomic_DNA"/>
</dbReference>
<evidence type="ECO:0000256" key="2">
    <source>
        <dbReference type="ARBA" id="ARBA00004963"/>
    </source>
</evidence>
<dbReference type="HAMAP" id="MF_01374">
    <property type="entry name" value="Glyoxalase_2"/>
    <property type="match status" value="1"/>
</dbReference>
<name>A0A975W6I9_9RHOB</name>
<dbReference type="GO" id="GO:0004416">
    <property type="term" value="F:hydroxyacylglutathione hydrolase activity"/>
    <property type="evidence" value="ECO:0007669"/>
    <property type="project" value="UniProtKB-UniRule"/>
</dbReference>
<dbReference type="InterPro" id="IPR001279">
    <property type="entry name" value="Metallo-B-lactamas"/>
</dbReference>
<comment type="caution">
    <text evidence="9">The sequence shown here is derived from an EMBL/GenBank/DDBJ whole genome shotgun (WGS) entry which is preliminary data.</text>
</comment>
<evidence type="ECO:0000256" key="3">
    <source>
        <dbReference type="ARBA" id="ARBA00006759"/>
    </source>
</evidence>
<dbReference type="NCBIfam" id="TIGR03413">
    <property type="entry name" value="GSH_gloB"/>
    <property type="match status" value="1"/>
</dbReference>
<comment type="catalytic activity">
    <reaction evidence="1 7">
        <text>an S-(2-hydroxyacyl)glutathione + H2O = a 2-hydroxy carboxylate + glutathione + H(+)</text>
        <dbReference type="Rhea" id="RHEA:21864"/>
        <dbReference type="ChEBI" id="CHEBI:15377"/>
        <dbReference type="ChEBI" id="CHEBI:15378"/>
        <dbReference type="ChEBI" id="CHEBI:57925"/>
        <dbReference type="ChEBI" id="CHEBI:58896"/>
        <dbReference type="ChEBI" id="CHEBI:71261"/>
        <dbReference type="EC" id="3.1.2.6"/>
    </reaction>
</comment>
<feature type="binding site" evidence="7">
    <location>
        <position position="60"/>
    </location>
    <ligand>
        <name>Zn(2+)</name>
        <dbReference type="ChEBI" id="CHEBI:29105"/>
        <label>2</label>
    </ligand>
</feature>
<feature type="binding site" evidence="7">
    <location>
        <position position="133"/>
    </location>
    <ligand>
        <name>Zn(2+)</name>
        <dbReference type="ChEBI" id="CHEBI:29105"/>
        <label>2</label>
    </ligand>
</feature>
<dbReference type="AlphaFoldDB" id="A0A975W6I9"/>
<dbReference type="SMART" id="SM00849">
    <property type="entry name" value="Lactamase_B"/>
    <property type="match status" value="1"/>
</dbReference>
<evidence type="ECO:0000256" key="6">
    <source>
        <dbReference type="ARBA" id="ARBA00022833"/>
    </source>
</evidence>
<dbReference type="CDD" id="cd07723">
    <property type="entry name" value="hydroxyacylglutathione_hydrolase_MBL-fold"/>
    <property type="match status" value="1"/>
</dbReference>